<comment type="caution">
    <text evidence="13">The sequence shown here is derived from an EMBL/GenBank/DDBJ whole genome shotgun (WGS) entry which is preliminary data.</text>
</comment>
<feature type="region of interest" description="Disordered" evidence="6">
    <location>
        <begin position="642"/>
        <end position="672"/>
    </location>
</feature>
<evidence type="ECO:0000313" key="14">
    <source>
        <dbReference type="Proteomes" id="UP000694240"/>
    </source>
</evidence>
<organism evidence="13 14">
    <name type="scientific">Arabidopsis thaliana x Arabidopsis arenosa</name>
    <dbReference type="NCBI Taxonomy" id="1240361"/>
    <lineage>
        <taxon>Eukaryota</taxon>
        <taxon>Viridiplantae</taxon>
        <taxon>Streptophyta</taxon>
        <taxon>Embryophyta</taxon>
        <taxon>Tracheophyta</taxon>
        <taxon>Spermatophyta</taxon>
        <taxon>Magnoliopsida</taxon>
        <taxon>eudicotyledons</taxon>
        <taxon>Gunneridae</taxon>
        <taxon>Pentapetalae</taxon>
        <taxon>rosids</taxon>
        <taxon>malvids</taxon>
        <taxon>Brassicales</taxon>
        <taxon>Brassicaceae</taxon>
        <taxon>Camelineae</taxon>
        <taxon>Arabidopsis</taxon>
    </lineage>
</organism>
<feature type="region of interest" description="Disordered" evidence="6">
    <location>
        <begin position="1440"/>
        <end position="1461"/>
    </location>
</feature>
<dbReference type="Pfam" id="PF14214">
    <property type="entry name" value="Helitron_like_N"/>
    <property type="match status" value="1"/>
</dbReference>
<dbReference type="GO" id="GO:0046872">
    <property type="term" value="F:metal ion binding"/>
    <property type="evidence" value="ECO:0007669"/>
    <property type="project" value="UniProtKB-KW"/>
</dbReference>
<dbReference type="GO" id="GO:0043139">
    <property type="term" value="F:5'-3' DNA helicase activity"/>
    <property type="evidence" value="ECO:0007669"/>
    <property type="project" value="UniProtKB-EC"/>
</dbReference>
<keyword evidence="4" id="KW-0547">Nucleotide-binding</keyword>
<dbReference type="Pfam" id="PF05970">
    <property type="entry name" value="PIF1"/>
    <property type="match status" value="1"/>
</dbReference>
<feature type="domain" description="Replication protein A OB" evidence="11">
    <location>
        <begin position="126"/>
        <end position="217"/>
    </location>
</feature>
<keyword evidence="3" id="KW-0238">DNA-binding</keyword>
<feature type="compositionally biased region" description="Basic and acidic residues" evidence="6">
    <location>
        <begin position="536"/>
        <end position="551"/>
    </location>
</feature>
<keyword evidence="4" id="KW-0234">DNA repair</keyword>
<evidence type="ECO:0000256" key="1">
    <source>
        <dbReference type="ARBA" id="ARBA00022723"/>
    </source>
</evidence>
<feature type="compositionally biased region" description="Basic and acidic residues" evidence="6">
    <location>
        <begin position="507"/>
        <end position="526"/>
    </location>
</feature>
<dbReference type="Pfam" id="PF08646">
    <property type="entry name" value="Rep_fac-A_C"/>
    <property type="match status" value="1"/>
</dbReference>
<comment type="cofactor">
    <cofactor evidence="4">
        <name>Mg(2+)</name>
        <dbReference type="ChEBI" id="CHEBI:18420"/>
    </cofactor>
</comment>
<evidence type="ECO:0000259" key="12">
    <source>
        <dbReference type="Pfam" id="PF21530"/>
    </source>
</evidence>
<name>A0A8T2BJ93_9BRAS</name>
<dbReference type="FunFam" id="3.40.50.300:FF:002884">
    <property type="entry name" value="ATP-dependent DNA helicase"/>
    <property type="match status" value="1"/>
</dbReference>
<dbReference type="Pfam" id="PF16900">
    <property type="entry name" value="REPA_OB_2"/>
    <property type="match status" value="1"/>
</dbReference>
<reference evidence="13 14" key="1">
    <citation type="submission" date="2020-12" db="EMBL/GenBank/DDBJ databases">
        <title>Concerted genomic and epigenomic changes stabilize Arabidopsis allopolyploids.</title>
        <authorList>
            <person name="Chen Z."/>
        </authorList>
    </citation>
    <scope>NUCLEOTIDE SEQUENCE [LARGE SCALE GENOMIC DNA]</scope>
    <source>
        <strain evidence="13">Allo738</strain>
        <tissue evidence="13">Leaf</tissue>
    </source>
</reference>
<accession>A0A8T2BJ93</accession>
<dbReference type="CDD" id="cd18809">
    <property type="entry name" value="SF1_C_RecD"/>
    <property type="match status" value="1"/>
</dbReference>
<dbReference type="Proteomes" id="UP000694240">
    <property type="component" value="Chromosome 7"/>
</dbReference>
<dbReference type="InterPro" id="IPR025476">
    <property type="entry name" value="Helitron_helicase-like"/>
</dbReference>
<evidence type="ECO:0000256" key="4">
    <source>
        <dbReference type="RuleBase" id="RU363044"/>
    </source>
</evidence>
<keyword evidence="5" id="KW-0175">Coiled coil</keyword>
<dbReference type="InterPro" id="IPR047192">
    <property type="entry name" value="Euk_RPA1_DBD_C"/>
</dbReference>
<dbReference type="CDD" id="cd04476">
    <property type="entry name" value="RPA1_DBD_C"/>
    <property type="match status" value="1"/>
</dbReference>
<dbReference type="InterPro" id="IPR049163">
    <property type="entry name" value="Pif1-like_2B_dom"/>
</dbReference>
<comment type="catalytic activity">
    <reaction evidence="4">
        <text>ATP + H2O = ADP + phosphate + H(+)</text>
        <dbReference type="Rhea" id="RHEA:13065"/>
        <dbReference type="ChEBI" id="CHEBI:15377"/>
        <dbReference type="ChEBI" id="CHEBI:15378"/>
        <dbReference type="ChEBI" id="CHEBI:30616"/>
        <dbReference type="ChEBI" id="CHEBI:43474"/>
        <dbReference type="ChEBI" id="CHEBI:456216"/>
        <dbReference type="EC" id="5.6.2.3"/>
    </reaction>
</comment>
<gene>
    <name evidence="13" type="ORF">ISN45_Aa02g016490</name>
</gene>
<evidence type="ECO:0000259" key="9">
    <source>
        <dbReference type="Pfam" id="PF08646"/>
    </source>
</evidence>
<evidence type="ECO:0000259" key="8">
    <source>
        <dbReference type="Pfam" id="PF05970"/>
    </source>
</evidence>
<comment type="similarity">
    <text evidence="4">Belongs to the helicase family.</text>
</comment>
<dbReference type="InterPro" id="IPR010285">
    <property type="entry name" value="DNA_helicase_pif1-like_DEAD"/>
</dbReference>
<evidence type="ECO:0000259" key="11">
    <source>
        <dbReference type="Pfam" id="PF16900"/>
    </source>
</evidence>
<feature type="domain" description="Replication protein A 70 kDa DNA-binding subunit B/D first OB fold" evidence="7">
    <location>
        <begin position="6"/>
        <end position="105"/>
    </location>
</feature>
<dbReference type="PANTHER" id="PTHR10492:SF101">
    <property type="entry name" value="ATP-DEPENDENT DNA HELICASE"/>
    <property type="match status" value="1"/>
</dbReference>
<dbReference type="Pfam" id="PF21530">
    <property type="entry name" value="Pif1_2B_dom"/>
    <property type="match status" value="1"/>
</dbReference>
<dbReference type="GO" id="GO:0006281">
    <property type="term" value="P:DNA repair"/>
    <property type="evidence" value="ECO:0007669"/>
    <property type="project" value="UniProtKB-KW"/>
</dbReference>
<dbReference type="CDD" id="cd04481">
    <property type="entry name" value="RPA1_DBD_B_like"/>
    <property type="match status" value="1"/>
</dbReference>
<dbReference type="GO" id="GO:0005524">
    <property type="term" value="F:ATP binding"/>
    <property type="evidence" value="ECO:0007669"/>
    <property type="project" value="UniProtKB-KW"/>
</dbReference>
<feature type="region of interest" description="Disordered" evidence="6">
    <location>
        <begin position="591"/>
        <end position="626"/>
    </location>
</feature>
<proteinExistence type="inferred from homology"/>
<feature type="coiled-coil region" evidence="5">
    <location>
        <begin position="1741"/>
        <end position="1772"/>
    </location>
</feature>
<evidence type="ECO:0000313" key="13">
    <source>
        <dbReference type="EMBL" id="KAG7586339.1"/>
    </source>
</evidence>
<evidence type="ECO:0000259" key="7">
    <source>
        <dbReference type="Pfam" id="PF02721"/>
    </source>
</evidence>
<sequence length="2241" mass="254483">MALPITELNAVKPFKTQWKIQVKIVHSWTQYTQYSGETVEMVLADTSGTLIHATVKKQQVNKFQRLITTGEWRTVENFTVAKSTGKYRPTKLPFKMTLMNTTAISRIPSISEEFYFDFANFPDILNVNGLNENILIDVLGQVVSLGEMTTHDVNNKATKRFEFELRDTNDERLTCTLWGRFAERMWDACQNGGNERVIFLIRLAKIGSFKGERSISNAFDMSLLEINPNYPAVQDFVNNLPADVPVLTIQEVMPKDIKIIKKKAYFQTFPRKTISEVFEATEVGKCNVICTILKVDTDYAWYFFSCLKCSKTAYKIPKIENEIVKKGKKPLFWCPTCKEDTPKVLPRYMLNLAVMDNTGNTMCKLFDKTAAEIIGVSAEDLLEGNWDEIKDPTNLPGPIKDLVGKTFQFVLSIGKENINETDDTYKVFNVWLGNDLYDLDNVEESENQIDQANDLSIDQEALALTNSSDTTEVNTTSATPSSKRSNESSDEAEGQSSTTKKVCVSSIREKIEEEKTEEEKIEKQKIGGENIEEEKTDNTKRSRSRHNDENRNPNINHEGPTSNVQVKGIFNRLLGGISNIPANENEVSASTVVVPTSSTKRRHETGDESTVTSTNSLRSAKKNARTQIRPAQVLQNITNTANPDSEVVQTPLNPKKVPAKNPKKLSPPSVNTKKATKGIILTNSRNSLRFAKSFSKEKQTTNNSCLVSSEGHSDGVLHSEEESGINMTDHQNDRAAEEKLEQVYDCSSAVDTDSEASVDYECIEDIPIEVKQRYDFLAMLDESLTKAFGEKKNTNVSSRKKQQTDYLDHGDPVYSCSYCGAIMWYGERINRQRKVRKPVFTQCCLQGSVKLPFLHNQPELLFALLTNDDDMSRHFRENIRAYNMIFSFTSLGGKCDNSVTLGRGPNMFQIQGENYHLLGSLKPGEGEFAKFSQLYIVDTENEVENRAGILSKGKSAGKYKKKPTLRKEIIEAIIKLLNDVNPYVAHFRQARDRFNTNPEESFHMKIVSDRVKDGRTYAVPTASEVAALIPGDFHIGMPSRDIVIEEKSGYLQRISEIEPCYLALQYPLLFPKGEDGYRTGIKKGNNHGKKKNKPEGTEENKCISLRQWYAYRIQERKTEPSILLRSKRLYQQFLVDAYTTIEANRLKYIKLNQLSLRASNYDSVKEAANSGKTDMNDEGKAFYLPATFVGGPRYMKNMYMDAMSTCNHYGFPDLFITFTCNPKWPELVRFCSERNCNSDDRPEIISRMFKMKLNSLMDDLTKKHILGKTVSSMYTIEFQKRGLPHAHILIWMHPDSKFPKPEDIDKIISAEIPDKNKEPELYEVVKDMMIHGPCGVVNQFSPCMIEGKCSKFFPKKLRDHTRVDKEGFPLYRRRKTKRFVEKSGFKCDNGYVIPYNKKLLLRYRAHINVEWCNQTGSIKYLFKYITKGMDRVSVVVEPAGKSTKTTTEKEKPNSQSSGETSKNEIQDFFNCRYVSACEAGWRILKNPIHYRSTSVQRLSFHLPGKQLLYFKADDEVETVLERSELQNSMFLAWFELNKRCPKAKGLTYTQIPQFYTWDGKTRHFNMRKRPGKTLGRINYVPLIYEEGYYLRVLLNTQTRPESFEDLKTAHGVVYKSFKETCYALGLLDDDQEYIDTIKTTSFWATGNYLHCMFVVMLQSTTLSQPEVVWEKTWEHLTEDIERKRRVYFNRPELTLTDEQKQILALKEINSILRSNGTSLTAFKTMPQLPDDEIDDSNVLILDEKNYDRNEQKEKLEESLQKMTDEQKSVYNEIIDSVDNDKGGVFFVYGFGGTGKTFIYKTLSASLRSRGSIVLNVASSGIASLLLPGGRTAHSRFGIPINPDDFTVCNIERGSNQAELIEEASLIIWDEAPMMSKHCFESMDRSFSDIIKGGGNKPFGGKVVVFGGDFRQVLPVIHGAGRAEICMASLNASYLWNHCKVLKLTKNMRLLSNDLSPTEAKDLKEFSEWILAVGDGKISQPNDGEVMIEIPDEFLITDVDNPIEAISREVYGDPKLLKTKNDPVFFQQRAILCPTNEDVGMINDYMLDQLEGEERLYLSSDSVDPSDIGGKNNPVITSEFLNSLKVSGLPNHGIRLKVGCPVMLLRNLDARGGLMNGTRLQITQMSDKIIEAVIITGDRVGDKVLLPRILITPSDSKLPFKMRRRQLPIAVAFAMTINKSQGQSLNHVGIYLPRPCFSHGQLYVAISRVTSKKGLKILIVDKEGKPQKKTINVVFKEVFQNL</sequence>
<keyword evidence="4" id="KW-0378">Hydrolase</keyword>
<keyword evidence="1" id="KW-0479">Metal-binding</keyword>
<keyword evidence="4" id="KW-0233">DNA recombination</keyword>
<dbReference type="PANTHER" id="PTHR10492">
    <property type="match status" value="1"/>
</dbReference>
<feature type="domain" description="Helitron helicase-like" evidence="10">
    <location>
        <begin position="1108"/>
        <end position="1290"/>
    </location>
</feature>
<feature type="domain" description="Replication factor A C-terminal" evidence="9">
    <location>
        <begin position="287"/>
        <end position="422"/>
    </location>
</feature>
<dbReference type="InterPro" id="IPR013955">
    <property type="entry name" value="Rep_factor-A_C"/>
</dbReference>
<keyword evidence="4" id="KW-0227">DNA damage</keyword>
<evidence type="ECO:0000256" key="6">
    <source>
        <dbReference type="SAM" id="MobiDB-lite"/>
    </source>
</evidence>
<dbReference type="EMBL" id="JAEFBK010000007">
    <property type="protein sequence ID" value="KAG7586339.1"/>
    <property type="molecule type" value="Genomic_DNA"/>
</dbReference>
<feature type="domain" description="DNA helicase Pif1-like 2B" evidence="12">
    <location>
        <begin position="2078"/>
        <end position="2124"/>
    </location>
</feature>
<keyword evidence="14" id="KW-1185">Reference proteome</keyword>
<dbReference type="InterPro" id="IPR003871">
    <property type="entry name" value="RFA1B/D_OB_1st"/>
</dbReference>
<protein>
    <recommendedName>
        <fullName evidence="4">ATP-dependent DNA helicase</fullName>
        <ecNumber evidence="4">5.6.2.3</ecNumber>
    </recommendedName>
</protein>
<dbReference type="Pfam" id="PF02721">
    <property type="entry name" value="DUF223"/>
    <property type="match status" value="1"/>
</dbReference>
<evidence type="ECO:0000256" key="2">
    <source>
        <dbReference type="ARBA" id="ARBA00022833"/>
    </source>
</evidence>
<dbReference type="GO" id="GO:0003677">
    <property type="term" value="F:DNA binding"/>
    <property type="evidence" value="ECO:0007669"/>
    <property type="project" value="UniProtKB-KW"/>
</dbReference>
<evidence type="ECO:0000256" key="3">
    <source>
        <dbReference type="ARBA" id="ARBA00023125"/>
    </source>
</evidence>
<keyword evidence="4" id="KW-0347">Helicase</keyword>
<feature type="compositionally biased region" description="Polar residues" evidence="6">
    <location>
        <begin position="608"/>
        <end position="618"/>
    </location>
</feature>
<keyword evidence="2" id="KW-0862">Zinc</keyword>
<evidence type="ECO:0000259" key="10">
    <source>
        <dbReference type="Pfam" id="PF14214"/>
    </source>
</evidence>
<feature type="region of interest" description="Disordered" evidence="6">
    <location>
        <begin position="464"/>
        <end position="563"/>
    </location>
</feature>
<feature type="domain" description="DNA helicase Pif1-like DEAD-box helicase" evidence="8">
    <location>
        <begin position="1762"/>
        <end position="1982"/>
    </location>
</feature>
<dbReference type="GO" id="GO:0000723">
    <property type="term" value="P:telomere maintenance"/>
    <property type="evidence" value="ECO:0007669"/>
    <property type="project" value="InterPro"/>
</dbReference>
<evidence type="ECO:0000256" key="5">
    <source>
        <dbReference type="SAM" id="Coils"/>
    </source>
</evidence>
<dbReference type="InterPro" id="IPR031657">
    <property type="entry name" value="REPA_OB_2"/>
</dbReference>
<dbReference type="GO" id="GO:0006310">
    <property type="term" value="P:DNA recombination"/>
    <property type="evidence" value="ECO:0007669"/>
    <property type="project" value="UniProtKB-KW"/>
</dbReference>
<keyword evidence="4" id="KW-0067">ATP-binding</keyword>
<feature type="compositionally biased region" description="Polar residues" evidence="6">
    <location>
        <begin position="552"/>
        <end position="563"/>
    </location>
</feature>
<dbReference type="EC" id="5.6.2.3" evidence="4"/>
<feature type="compositionally biased region" description="Polar residues" evidence="6">
    <location>
        <begin position="464"/>
        <end position="483"/>
    </location>
</feature>
<dbReference type="GO" id="GO:0016787">
    <property type="term" value="F:hydrolase activity"/>
    <property type="evidence" value="ECO:0007669"/>
    <property type="project" value="UniProtKB-KW"/>
</dbReference>
<dbReference type="CDD" id="cd04480">
    <property type="entry name" value="RPA1_DBD_A_like"/>
    <property type="match status" value="1"/>
</dbReference>